<feature type="region of interest" description="Disordered" evidence="1">
    <location>
        <begin position="91"/>
        <end position="121"/>
    </location>
</feature>
<feature type="compositionally biased region" description="Polar residues" evidence="1">
    <location>
        <begin position="91"/>
        <end position="112"/>
    </location>
</feature>
<keyword evidence="3" id="KW-1185">Reference proteome</keyword>
<dbReference type="VEuPathDB" id="FungiDB:BO83DRAFT_40942"/>
<accession>A0A317VIJ6</accession>
<dbReference type="GeneID" id="37056093"/>
<evidence type="ECO:0000313" key="3">
    <source>
        <dbReference type="Proteomes" id="UP000246171"/>
    </source>
</evidence>
<evidence type="ECO:0000313" key="2">
    <source>
        <dbReference type="EMBL" id="PWY72838.1"/>
    </source>
</evidence>
<comment type="caution">
    <text evidence="2">The sequence shown here is derived from an EMBL/GenBank/DDBJ whole genome shotgun (WGS) entry which is preliminary data.</text>
</comment>
<evidence type="ECO:0000256" key="1">
    <source>
        <dbReference type="SAM" id="MobiDB-lite"/>
    </source>
</evidence>
<feature type="region of interest" description="Disordered" evidence="1">
    <location>
        <begin position="1"/>
        <end position="22"/>
    </location>
</feature>
<dbReference type="AlphaFoldDB" id="A0A317VIJ6"/>
<protein>
    <submittedName>
        <fullName evidence="2">Uncharacterized protein</fullName>
    </submittedName>
</protein>
<dbReference type="OrthoDB" id="10317778at2759"/>
<name>A0A317VIJ6_ASPEC</name>
<sequence length="121" mass="13171">MRLNTYPGLKQGSTEPTSDKRQADDYSFCLLNASPFSAENLSAGPNIQAFPMKSLTNLIRGDGSHDILSDKYDSGPSLFLPLPKNASLYSGRQVFSSGRQSETQPKAEQGTPTGKEKNEEL</sequence>
<dbReference type="Proteomes" id="UP000246171">
    <property type="component" value="Unassembled WGS sequence"/>
</dbReference>
<dbReference type="EMBL" id="MSFU01000013">
    <property type="protein sequence ID" value="PWY72838.1"/>
    <property type="molecule type" value="Genomic_DNA"/>
</dbReference>
<gene>
    <name evidence="2" type="ORF">BO83DRAFT_40942</name>
</gene>
<proteinExistence type="predicted"/>
<dbReference type="RefSeq" id="XP_025387991.1">
    <property type="nucleotide sequence ID" value="XM_025534131.1"/>
</dbReference>
<reference evidence="2" key="1">
    <citation type="submission" date="2016-12" db="EMBL/GenBank/DDBJ databases">
        <title>The genomes of Aspergillus section Nigri reveals drivers in fungal speciation.</title>
        <authorList>
            <consortium name="DOE Joint Genome Institute"/>
            <person name="Vesth T.C."/>
            <person name="Nybo J."/>
            <person name="Theobald S."/>
            <person name="Brandl J."/>
            <person name="Frisvad J.C."/>
            <person name="Nielsen K.F."/>
            <person name="Lyhne E.K."/>
            <person name="Kogle M.E."/>
            <person name="Kuo A."/>
            <person name="Riley R."/>
            <person name="Clum A."/>
            <person name="Nolan M."/>
            <person name="Lipzen A."/>
            <person name="Salamov A."/>
            <person name="Henrissat B."/>
            <person name="Wiebenga A."/>
            <person name="De vries R.P."/>
            <person name="Grigoriev I.V."/>
            <person name="Mortensen U.H."/>
            <person name="Andersen M.R."/>
            <person name="Baker S.E."/>
        </authorList>
    </citation>
    <scope>NUCLEOTIDE SEQUENCE</scope>
    <source>
        <strain evidence="2">CBS 122712</strain>
    </source>
</reference>
<organism evidence="2 3">
    <name type="scientific">Aspergillus eucalypticola (strain CBS 122712 / IBT 29274)</name>
    <dbReference type="NCBI Taxonomy" id="1448314"/>
    <lineage>
        <taxon>Eukaryota</taxon>
        <taxon>Fungi</taxon>
        <taxon>Dikarya</taxon>
        <taxon>Ascomycota</taxon>
        <taxon>Pezizomycotina</taxon>
        <taxon>Eurotiomycetes</taxon>
        <taxon>Eurotiomycetidae</taxon>
        <taxon>Eurotiales</taxon>
        <taxon>Aspergillaceae</taxon>
        <taxon>Aspergillus</taxon>
        <taxon>Aspergillus subgen. Circumdati</taxon>
    </lineage>
</organism>